<organism evidence="5 6">
    <name type="scientific">Mucilaginibacter jinjuensis</name>
    <dbReference type="NCBI Taxonomy" id="1176721"/>
    <lineage>
        <taxon>Bacteria</taxon>
        <taxon>Pseudomonadati</taxon>
        <taxon>Bacteroidota</taxon>
        <taxon>Sphingobacteriia</taxon>
        <taxon>Sphingobacteriales</taxon>
        <taxon>Sphingobacteriaceae</taxon>
        <taxon>Mucilaginibacter</taxon>
    </lineage>
</organism>
<dbReference type="InterPro" id="IPR000277">
    <property type="entry name" value="Cys/Met-Metab_PyrdxlP-dep_enz"/>
</dbReference>
<comment type="cofactor">
    <cofactor evidence="1 4">
        <name>pyridoxal 5'-phosphate</name>
        <dbReference type="ChEBI" id="CHEBI:597326"/>
    </cofactor>
</comment>
<proteinExistence type="inferred from homology"/>
<dbReference type="Gene3D" id="3.40.640.10">
    <property type="entry name" value="Type I PLP-dependent aspartate aminotransferase-like (Major domain)"/>
    <property type="match status" value="1"/>
</dbReference>
<keyword evidence="5" id="KW-0032">Aminotransferase</keyword>
<evidence type="ECO:0000256" key="3">
    <source>
        <dbReference type="ARBA" id="ARBA00022898"/>
    </source>
</evidence>
<sequence length="373" mass="40706">MHIETIAIHAGNHTDETTRAVIKPIVMSSTFERGPDGDYPGGYMYGRIANPNRSQLENVLAKLELGEDAAAFSSGNAAGMAVFQSLKPGTHIIAPDDMYHGLRNQLKTLFAGILWFDFIDLSDLELVEQSIKPHTGLIWIETPSNPLLKLSNITALVKLAHAHDLKVVVDNTFASPICQLPLTLGADLVMHSSTKYIGGHSDITGGVLITPVKDEWWERIRNVQSMGGAVPSPQDCYFLVRSIKTLPYRMRGHVNNAQLMAEFLEKHAKVEAVMYPGLESHPQHQLAKLQMLAFGGMLSFTVKGGADEAKKVVNTVKLFAQATSLGGVESLIEHRASVEGPDTKTPQNLIRVSVGLEHIDDLIEDMSATLATI</sequence>
<dbReference type="InterPro" id="IPR015421">
    <property type="entry name" value="PyrdxlP-dep_Trfase_major"/>
</dbReference>
<dbReference type="InterPro" id="IPR015422">
    <property type="entry name" value="PyrdxlP-dep_Trfase_small"/>
</dbReference>
<dbReference type="Pfam" id="PF01053">
    <property type="entry name" value="Cys_Met_Meta_PP"/>
    <property type="match status" value="1"/>
</dbReference>
<dbReference type="Gene3D" id="3.90.1150.10">
    <property type="entry name" value="Aspartate Aminotransferase, domain 1"/>
    <property type="match status" value="1"/>
</dbReference>
<evidence type="ECO:0000256" key="2">
    <source>
        <dbReference type="ARBA" id="ARBA00009077"/>
    </source>
</evidence>
<keyword evidence="6" id="KW-1185">Reference proteome</keyword>
<dbReference type="PANTHER" id="PTHR11808:SF15">
    <property type="entry name" value="CYSTATHIONINE GAMMA-LYASE"/>
    <property type="match status" value="1"/>
</dbReference>
<protein>
    <submittedName>
        <fullName evidence="5">Aminotransferase class V-fold PLP-dependent enzyme</fullName>
    </submittedName>
</protein>
<comment type="similarity">
    <text evidence="2 4">Belongs to the trans-sulfuration enzymes family.</text>
</comment>
<gene>
    <name evidence="5" type="ORF">PQO05_14615</name>
</gene>
<name>A0ABY7T0K0_9SPHI</name>
<dbReference type="InterPro" id="IPR054542">
    <property type="entry name" value="Cys_met_metab_PP"/>
</dbReference>
<keyword evidence="5" id="KW-0808">Transferase</keyword>
<dbReference type="SUPFAM" id="SSF53383">
    <property type="entry name" value="PLP-dependent transferases"/>
    <property type="match status" value="1"/>
</dbReference>
<keyword evidence="3 4" id="KW-0663">Pyridoxal phosphate</keyword>
<dbReference type="PIRSF" id="PIRSF001434">
    <property type="entry name" value="CGS"/>
    <property type="match status" value="1"/>
</dbReference>
<dbReference type="PROSITE" id="PS00868">
    <property type="entry name" value="CYS_MET_METAB_PP"/>
    <property type="match status" value="1"/>
</dbReference>
<evidence type="ECO:0000313" key="6">
    <source>
        <dbReference type="Proteomes" id="UP001216139"/>
    </source>
</evidence>
<dbReference type="CDD" id="cd00614">
    <property type="entry name" value="CGS_like"/>
    <property type="match status" value="1"/>
</dbReference>
<dbReference type="GO" id="GO:0008483">
    <property type="term" value="F:transaminase activity"/>
    <property type="evidence" value="ECO:0007669"/>
    <property type="project" value="UniProtKB-KW"/>
</dbReference>
<accession>A0ABY7T0K0</accession>
<evidence type="ECO:0000256" key="4">
    <source>
        <dbReference type="RuleBase" id="RU362118"/>
    </source>
</evidence>
<reference evidence="5 6" key="1">
    <citation type="submission" date="2023-02" db="EMBL/GenBank/DDBJ databases">
        <title>Genome sequence of Mucilaginibacter jinjuensis strain KACC 16571.</title>
        <authorList>
            <person name="Kim S."/>
            <person name="Heo J."/>
            <person name="Kwon S.-W."/>
        </authorList>
    </citation>
    <scope>NUCLEOTIDE SEQUENCE [LARGE SCALE GENOMIC DNA]</scope>
    <source>
        <strain evidence="5 6">KACC 16571</strain>
    </source>
</reference>
<dbReference type="EMBL" id="CP117167">
    <property type="protein sequence ID" value="WCT09962.1"/>
    <property type="molecule type" value="Genomic_DNA"/>
</dbReference>
<evidence type="ECO:0000256" key="1">
    <source>
        <dbReference type="ARBA" id="ARBA00001933"/>
    </source>
</evidence>
<evidence type="ECO:0000313" key="5">
    <source>
        <dbReference type="EMBL" id="WCT09962.1"/>
    </source>
</evidence>
<dbReference type="RefSeq" id="WP_273628056.1">
    <property type="nucleotide sequence ID" value="NZ_CP117167.1"/>
</dbReference>
<dbReference type="PANTHER" id="PTHR11808">
    <property type="entry name" value="TRANS-SULFURATION ENZYME FAMILY MEMBER"/>
    <property type="match status" value="1"/>
</dbReference>
<dbReference type="InterPro" id="IPR015424">
    <property type="entry name" value="PyrdxlP-dep_Trfase"/>
</dbReference>
<dbReference type="Proteomes" id="UP001216139">
    <property type="component" value="Chromosome"/>
</dbReference>